<dbReference type="AlphaFoldDB" id="A0A914RKC3"/>
<keyword evidence="1" id="KW-1185">Reference proteome</keyword>
<dbReference type="WBParaSite" id="PEQ_0000674101-mRNA-1">
    <property type="protein sequence ID" value="PEQ_0000674101-mRNA-1"/>
    <property type="gene ID" value="PEQ_0000674101"/>
</dbReference>
<accession>A0A914RKC3</accession>
<name>A0A914RKC3_PAREQ</name>
<proteinExistence type="predicted"/>
<evidence type="ECO:0000313" key="1">
    <source>
        <dbReference type="Proteomes" id="UP000887564"/>
    </source>
</evidence>
<dbReference type="Proteomes" id="UP000887564">
    <property type="component" value="Unplaced"/>
</dbReference>
<sequence>MKKEVQLRVRKKATQARAARRRRRNWICLHNRQSVMGNR</sequence>
<evidence type="ECO:0000313" key="2">
    <source>
        <dbReference type="WBParaSite" id="PEQ_0000674101-mRNA-1"/>
    </source>
</evidence>
<organism evidence="1 2">
    <name type="scientific">Parascaris equorum</name>
    <name type="common">Equine roundworm</name>
    <dbReference type="NCBI Taxonomy" id="6256"/>
    <lineage>
        <taxon>Eukaryota</taxon>
        <taxon>Metazoa</taxon>
        <taxon>Ecdysozoa</taxon>
        <taxon>Nematoda</taxon>
        <taxon>Chromadorea</taxon>
        <taxon>Rhabditida</taxon>
        <taxon>Spirurina</taxon>
        <taxon>Ascaridomorpha</taxon>
        <taxon>Ascaridoidea</taxon>
        <taxon>Ascarididae</taxon>
        <taxon>Parascaris</taxon>
    </lineage>
</organism>
<protein>
    <submittedName>
        <fullName evidence="2">Uncharacterized protein</fullName>
    </submittedName>
</protein>
<reference evidence="2" key="1">
    <citation type="submission" date="2022-11" db="UniProtKB">
        <authorList>
            <consortium name="WormBaseParasite"/>
        </authorList>
    </citation>
    <scope>IDENTIFICATION</scope>
</reference>